<feature type="compositionally biased region" description="Basic and acidic residues" evidence="1">
    <location>
        <begin position="301"/>
        <end position="323"/>
    </location>
</feature>
<reference evidence="2 3" key="1">
    <citation type="submission" date="2017-10" db="EMBL/GenBank/DDBJ databases">
        <title>Comparative genomics in systemic dimorphic fungi from Ajellomycetaceae.</title>
        <authorList>
            <person name="Munoz J.F."/>
            <person name="Mcewen J.G."/>
            <person name="Clay O.K."/>
            <person name="Cuomo C.A."/>
        </authorList>
    </citation>
    <scope>NUCLEOTIDE SEQUENCE [LARGE SCALE GENOMIC DNA]</scope>
    <source>
        <strain evidence="2 3">UAMH5409</strain>
    </source>
</reference>
<proteinExistence type="predicted"/>
<comment type="caution">
    <text evidence="2">The sequence shown here is derived from an EMBL/GenBank/DDBJ whole genome shotgun (WGS) entry which is preliminary data.</text>
</comment>
<gene>
    <name evidence="2" type="ORF">AJ79_09433</name>
</gene>
<dbReference type="Proteomes" id="UP000223968">
    <property type="component" value="Unassembled WGS sequence"/>
</dbReference>
<feature type="region of interest" description="Disordered" evidence="1">
    <location>
        <begin position="257"/>
        <end position="323"/>
    </location>
</feature>
<evidence type="ECO:0000256" key="1">
    <source>
        <dbReference type="SAM" id="MobiDB-lite"/>
    </source>
</evidence>
<dbReference type="EMBL" id="PDNB01000266">
    <property type="protein sequence ID" value="PGG96827.1"/>
    <property type="molecule type" value="Genomic_DNA"/>
</dbReference>
<name>A0A2B7WJY9_9EURO</name>
<dbReference type="OrthoDB" id="4186197at2759"/>
<sequence>MSKGIYQTPLAYDFTEKGVGEFHLNAGDHFICGEELSISGRWVQHALHPMSAVGKILKYKMVFGDCKATAEHDIGFVQAEKVDSSSGDIITFDGSEFTEKGNLLLGPDVDSVDSKGGPVKRRRRKALIPDYPLMPEEDGDPPTPRAVGEAKMPWNHDFEQLWLNLKDSQSKLLIIRALGRKEKLNGRETLYCSQAIPYDASPHRGDKISVRQALLFLQHSVSNNTWHAKKVSNYSIIRKRKNETVKAAEGRLQDFLTQTSGSAGDAKPESSPTTAGDEKELAGGLATLGLHDSPRRTRPLRFADHPIPHQADELEPSNRKSKD</sequence>
<dbReference type="AlphaFoldDB" id="A0A2B7WJY9"/>
<evidence type="ECO:0000313" key="3">
    <source>
        <dbReference type="Proteomes" id="UP000223968"/>
    </source>
</evidence>
<organism evidence="2 3">
    <name type="scientific">Helicocarpus griseus UAMH5409</name>
    <dbReference type="NCBI Taxonomy" id="1447875"/>
    <lineage>
        <taxon>Eukaryota</taxon>
        <taxon>Fungi</taxon>
        <taxon>Dikarya</taxon>
        <taxon>Ascomycota</taxon>
        <taxon>Pezizomycotina</taxon>
        <taxon>Eurotiomycetes</taxon>
        <taxon>Eurotiomycetidae</taxon>
        <taxon>Onygenales</taxon>
        <taxon>Ajellomycetaceae</taxon>
        <taxon>Helicocarpus</taxon>
    </lineage>
</organism>
<evidence type="ECO:0000313" key="2">
    <source>
        <dbReference type="EMBL" id="PGG96827.1"/>
    </source>
</evidence>
<accession>A0A2B7WJY9</accession>
<protein>
    <submittedName>
        <fullName evidence="2">Uncharacterized protein</fullName>
    </submittedName>
</protein>
<keyword evidence="3" id="KW-1185">Reference proteome</keyword>